<sequence length="419" mass="45654">MHRVDEIDIIALTEANKRWRRALGLASDPIRVEGLGDDRVQLRAEAVTGVVRVGRTDIEIAPKFLSAVEGSWQTVLWRILSIVEGGHVDDALTAAHELAEFSLPDLLAEMFLSSYARGAARGLPRGYLTETSSGPVLRGSLDVTRLDRWIARPWELPYVADLLTDDTALARLLRWTADCLAAIVKAPGRSRAMREIAAGLSHVDRRPPHLLDAQRIVLGTQHQGLEPARIVGLLLLEGAGVHHAGGEHALSGFLWNSDAIYENYVYWLCTRAASSRGELVSKHATKFGEVVAGRGSRLETTPDVVFRDRQGAVVAVADSKYKRLGSRPKAPDTYQVLTAGHVLGCRRVSLAYPVADHAEPTVWRVPSALGSEDIELTALPLNLMSLTRPDGPRLLIETISAWLDGELVLRPEASAVGAT</sequence>
<dbReference type="PANTHER" id="PTHR38733:SF1">
    <property type="entry name" value="TYPE IV METHYL-DIRECTED RESTRICTION ENZYME ECOKMCRBC"/>
    <property type="match status" value="1"/>
</dbReference>
<evidence type="ECO:0000313" key="1">
    <source>
        <dbReference type="EMBL" id="WEG08632.1"/>
    </source>
</evidence>
<gene>
    <name evidence="1" type="ORF">PU630_15510</name>
</gene>
<keyword evidence="2" id="KW-1185">Reference proteome</keyword>
<protein>
    <recommendedName>
        <fullName evidence="3">5-methylcytosine-specific restriction enzyme subunit McrC</fullName>
    </recommendedName>
</protein>
<dbReference type="InterPro" id="IPR019292">
    <property type="entry name" value="McrC"/>
</dbReference>
<dbReference type="Proteomes" id="UP001214553">
    <property type="component" value="Chromosome"/>
</dbReference>
<reference evidence="1 2" key="1">
    <citation type="submission" date="2023-03" db="EMBL/GenBank/DDBJ databases">
        <title>Genome sequence of Microbacterium sp. KACC 23027.</title>
        <authorList>
            <person name="Kim S."/>
            <person name="Heo J."/>
            <person name="Kwon S.-W."/>
        </authorList>
    </citation>
    <scope>NUCLEOTIDE SEQUENCE [LARGE SCALE GENOMIC DNA]</scope>
    <source>
        <strain evidence="1 2">KACC 23027</strain>
    </source>
</reference>
<dbReference type="PANTHER" id="PTHR38733">
    <property type="entry name" value="PROTEIN MCRC"/>
    <property type="match status" value="1"/>
</dbReference>
<accession>A0ABY8BZX2</accession>
<dbReference type="RefSeq" id="WP_275277961.1">
    <property type="nucleotide sequence ID" value="NZ_CP119108.1"/>
</dbReference>
<organism evidence="1 2">
    <name type="scientific">Microbacterium horticulturae</name>
    <dbReference type="NCBI Taxonomy" id="3028316"/>
    <lineage>
        <taxon>Bacteria</taxon>
        <taxon>Bacillati</taxon>
        <taxon>Actinomycetota</taxon>
        <taxon>Actinomycetes</taxon>
        <taxon>Micrococcales</taxon>
        <taxon>Microbacteriaceae</taxon>
        <taxon>Microbacterium</taxon>
    </lineage>
</organism>
<dbReference type="Pfam" id="PF10117">
    <property type="entry name" value="McrBC"/>
    <property type="match status" value="1"/>
</dbReference>
<proteinExistence type="predicted"/>
<evidence type="ECO:0000313" key="2">
    <source>
        <dbReference type="Proteomes" id="UP001214553"/>
    </source>
</evidence>
<evidence type="ECO:0008006" key="3">
    <source>
        <dbReference type="Google" id="ProtNLM"/>
    </source>
</evidence>
<name>A0ABY8BZX2_9MICO</name>
<dbReference type="EMBL" id="CP119108">
    <property type="protein sequence ID" value="WEG08632.1"/>
    <property type="molecule type" value="Genomic_DNA"/>
</dbReference>